<dbReference type="Proteomes" id="UP001066276">
    <property type="component" value="Chromosome 2_1"/>
</dbReference>
<feature type="non-terminal residue" evidence="1">
    <location>
        <position position="1"/>
    </location>
</feature>
<gene>
    <name evidence="1" type="ORF">NDU88_004781</name>
</gene>
<keyword evidence="2" id="KW-1185">Reference proteome</keyword>
<reference evidence="1" key="1">
    <citation type="journal article" date="2022" name="bioRxiv">
        <title>Sequencing and chromosome-scale assembly of the giantPleurodeles waltlgenome.</title>
        <authorList>
            <person name="Brown T."/>
            <person name="Elewa A."/>
            <person name="Iarovenko S."/>
            <person name="Subramanian E."/>
            <person name="Araus A.J."/>
            <person name="Petzold A."/>
            <person name="Susuki M."/>
            <person name="Suzuki K.-i.T."/>
            <person name="Hayashi T."/>
            <person name="Toyoda A."/>
            <person name="Oliveira C."/>
            <person name="Osipova E."/>
            <person name="Leigh N.D."/>
            <person name="Simon A."/>
            <person name="Yun M.H."/>
        </authorList>
    </citation>
    <scope>NUCLEOTIDE SEQUENCE</scope>
    <source>
        <strain evidence="1">20211129_DDA</strain>
        <tissue evidence="1">Liver</tissue>
    </source>
</reference>
<proteinExistence type="predicted"/>
<name>A0AAV7VKX3_PLEWA</name>
<comment type="caution">
    <text evidence="1">The sequence shown here is derived from an EMBL/GenBank/DDBJ whole genome shotgun (WGS) entry which is preliminary data.</text>
</comment>
<evidence type="ECO:0000313" key="1">
    <source>
        <dbReference type="EMBL" id="KAJ1200963.1"/>
    </source>
</evidence>
<feature type="non-terminal residue" evidence="1">
    <location>
        <position position="142"/>
    </location>
</feature>
<accession>A0AAV7VKX3</accession>
<evidence type="ECO:0000313" key="2">
    <source>
        <dbReference type="Proteomes" id="UP001066276"/>
    </source>
</evidence>
<sequence>GNWKGNSQRRSGRASFTEHITLLIMWRESAYKVASYWYYTPARIHVWDPVKSDLCWKGCGMSGSLAHLLWHCPKLHRYWNSILDTLDAAFDTHIPRFPAYILLGLPNDLTFPLRTRKGRQMALALNAATQLLLGMWGSDQIP</sequence>
<protein>
    <recommendedName>
        <fullName evidence="3">Reverse transcriptase</fullName>
    </recommendedName>
</protein>
<dbReference type="AlphaFoldDB" id="A0AAV7VKX3"/>
<organism evidence="1 2">
    <name type="scientific">Pleurodeles waltl</name>
    <name type="common">Iberian ribbed newt</name>
    <dbReference type="NCBI Taxonomy" id="8319"/>
    <lineage>
        <taxon>Eukaryota</taxon>
        <taxon>Metazoa</taxon>
        <taxon>Chordata</taxon>
        <taxon>Craniata</taxon>
        <taxon>Vertebrata</taxon>
        <taxon>Euteleostomi</taxon>
        <taxon>Amphibia</taxon>
        <taxon>Batrachia</taxon>
        <taxon>Caudata</taxon>
        <taxon>Salamandroidea</taxon>
        <taxon>Salamandridae</taxon>
        <taxon>Pleurodelinae</taxon>
        <taxon>Pleurodeles</taxon>
    </lineage>
</organism>
<dbReference type="EMBL" id="JANPWB010000003">
    <property type="protein sequence ID" value="KAJ1200963.1"/>
    <property type="molecule type" value="Genomic_DNA"/>
</dbReference>
<evidence type="ECO:0008006" key="3">
    <source>
        <dbReference type="Google" id="ProtNLM"/>
    </source>
</evidence>